<protein>
    <recommendedName>
        <fullName evidence="3">DUF4351 domain-containing protein</fullName>
    </recommendedName>
</protein>
<evidence type="ECO:0008006" key="3">
    <source>
        <dbReference type="Google" id="ProtNLM"/>
    </source>
</evidence>
<reference evidence="2" key="1">
    <citation type="journal article" date="2019" name="Int. J. Syst. Evol. Microbiol.">
        <title>The Global Catalogue of Microorganisms (GCM) 10K type strain sequencing project: providing services to taxonomists for standard genome sequencing and annotation.</title>
        <authorList>
            <consortium name="The Broad Institute Genomics Platform"/>
            <consortium name="The Broad Institute Genome Sequencing Center for Infectious Disease"/>
            <person name="Wu L."/>
            <person name="Ma J."/>
        </authorList>
    </citation>
    <scope>NUCLEOTIDE SEQUENCE [LARGE SCALE GENOMIC DNA]</scope>
    <source>
        <strain evidence="2">JCM 31696</strain>
    </source>
</reference>
<name>A0ABW3CQ86_9ACTN</name>
<accession>A0ABW3CQ86</accession>
<dbReference type="EMBL" id="JBHTIR010004166">
    <property type="protein sequence ID" value="MFD0856556.1"/>
    <property type="molecule type" value="Genomic_DNA"/>
</dbReference>
<comment type="caution">
    <text evidence="1">The sequence shown here is derived from an EMBL/GenBank/DDBJ whole genome shotgun (WGS) entry which is preliminary data.</text>
</comment>
<keyword evidence="2" id="KW-1185">Reference proteome</keyword>
<sequence length="285" mass="31810">MPTQEHEVPLHMIRQRPRLAVDILRRVTGVPLPDHDQVVSASENVSTLKPAEMVCDGTVLADKDGNNVLGIVVESQRQKDPAKFWRWPAYVATFRAEHQCDVELLVFCRTSQAARALGEPIILGPTGSCVRPVAFAPEDLPPITDPDEAIRHPELAILTTPAHVESPVGRDVARAYAAAISVLPADNAQLYDDYVRSLLSPHAQQMLEEIVPIEGYQWQSDFTLRNIAKGEIRGEAKAILRVLRSQKVCVPDEARDRIMNCSDQEQLERWLDRVATVTTVDELFD</sequence>
<organism evidence="1 2">
    <name type="scientific">Actinomadura adrarensis</name>
    <dbReference type="NCBI Taxonomy" id="1819600"/>
    <lineage>
        <taxon>Bacteria</taxon>
        <taxon>Bacillati</taxon>
        <taxon>Actinomycetota</taxon>
        <taxon>Actinomycetes</taxon>
        <taxon>Streptosporangiales</taxon>
        <taxon>Thermomonosporaceae</taxon>
        <taxon>Actinomadura</taxon>
    </lineage>
</organism>
<evidence type="ECO:0000313" key="2">
    <source>
        <dbReference type="Proteomes" id="UP001597083"/>
    </source>
</evidence>
<gene>
    <name evidence="1" type="ORF">ACFQ07_30240</name>
</gene>
<evidence type="ECO:0000313" key="1">
    <source>
        <dbReference type="EMBL" id="MFD0856556.1"/>
    </source>
</evidence>
<dbReference type="PANTHER" id="PTHR34613:SF1">
    <property type="entry name" value="SLL6017 PROTEIN"/>
    <property type="match status" value="1"/>
</dbReference>
<dbReference type="Proteomes" id="UP001597083">
    <property type="component" value="Unassembled WGS sequence"/>
</dbReference>
<dbReference type="PANTHER" id="PTHR34613">
    <property type="entry name" value="SLL0800 PROTEIN"/>
    <property type="match status" value="1"/>
</dbReference>
<proteinExistence type="predicted"/>